<accession>A0ABY5YKF8</accession>
<reference evidence="3" key="1">
    <citation type="submission" date="2022-09" db="EMBL/GenBank/DDBJ databases">
        <title>genome sequence of Deinococcus rubellus.</title>
        <authorList>
            <person name="Srinivasan S."/>
        </authorList>
    </citation>
    <scope>NUCLEOTIDE SEQUENCE</scope>
    <source>
        <strain evidence="3">Ant6</strain>
    </source>
</reference>
<dbReference type="InterPro" id="IPR024654">
    <property type="entry name" value="Calcineurin-like_PHP_lpxH"/>
</dbReference>
<dbReference type="Pfam" id="PF12850">
    <property type="entry name" value="Metallophos_2"/>
    <property type="match status" value="1"/>
</dbReference>
<evidence type="ECO:0000259" key="2">
    <source>
        <dbReference type="Pfam" id="PF12850"/>
    </source>
</evidence>
<keyword evidence="4" id="KW-1185">Reference proteome</keyword>
<dbReference type="CDD" id="cd00838">
    <property type="entry name" value="MPP_superfamily"/>
    <property type="match status" value="1"/>
</dbReference>
<dbReference type="PANTHER" id="PTHR42850">
    <property type="entry name" value="METALLOPHOSPHOESTERASE"/>
    <property type="match status" value="1"/>
</dbReference>
<dbReference type="Gene3D" id="3.60.21.10">
    <property type="match status" value="1"/>
</dbReference>
<organism evidence="3 4">
    <name type="scientific">Deinococcus rubellus</name>
    <dbReference type="NCBI Taxonomy" id="1889240"/>
    <lineage>
        <taxon>Bacteria</taxon>
        <taxon>Thermotogati</taxon>
        <taxon>Deinococcota</taxon>
        <taxon>Deinococci</taxon>
        <taxon>Deinococcales</taxon>
        <taxon>Deinococcaceae</taxon>
        <taxon>Deinococcus</taxon>
    </lineage>
</organism>
<dbReference type="SUPFAM" id="SSF56300">
    <property type="entry name" value="Metallo-dependent phosphatases"/>
    <property type="match status" value="1"/>
</dbReference>
<proteinExistence type="inferred from homology"/>
<dbReference type="InterPro" id="IPR029052">
    <property type="entry name" value="Metallo-depent_PP-like"/>
</dbReference>
<protein>
    <submittedName>
        <fullName evidence="3">Metallophosphatase family protein</fullName>
    </submittedName>
</protein>
<dbReference type="PIRSF" id="PIRSF000883">
    <property type="entry name" value="Pesterase_MJ0912"/>
    <property type="match status" value="1"/>
</dbReference>
<feature type="domain" description="Calcineurin-like phosphoesterase" evidence="2">
    <location>
        <begin position="1"/>
        <end position="189"/>
    </location>
</feature>
<dbReference type="InterPro" id="IPR011152">
    <property type="entry name" value="Pesterase_MJ0912"/>
</dbReference>
<dbReference type="RefSeq" id="WP_260561849.1">
    <property type="nucleotide sequence ID" value="NZ_BAABEC010000164.1"/>
</dbReference>
<evidence type="ECO:0000313" key="3">
    <source>
        <dbReference type="EMBL" id="UWX65595.1"/>
    </source>
</evidence>
<evidence type="ECO:0000313" key="4">
    <source>
        <dbReference type="Proteomes" id="UP001060261"/>
    </source>
</evidence>
<sequence>MRLALISDVHGNAFALESVLQDVRATAPDLILNLGDQVEGAADPARAYALQAELGAVEVRGNNEEKLWPGGRRSPLSRKYGAWLGAQLAPAALAHLADLPLTVQVEGVLACHGTPDSAWESLLWVWQITGPNTGFYRSRDPRELRRMLEPLAADMVVCGHTHRPGSTRVGDTLVINAGAVSDQVDGDPRARWTLLERRSGRWTADFRTVTYDIAAAVHWAEQHSDFGEGEAELLESGEMTVRGDPG</sequence>
<gene>
    <name evidence="3" type="ORF">N0D28_06400</name>
</gene>
<name>A0ABY5YKF8_9DEIO</name>
<comment type="similarity">
    <text evidence="1">Belongs to the metallophosphoesterase superfamily. YfcE family.</text>
</comment>
<evidence type="ECO:0000256" key="1">
    <source>
        <dbReference type="ARBA" id="ARBA00008950"/>
    </source>
</evidence>
<dbReference type="EMBL" id="CP104213">
    <property type="protein sequence ID" value="UWX65595.1"/>
    <property type="molecule type" value="Genomic_DNA"/>
</dbReference>
<dbReference type="Proteomes" id="UP001060261">
    <property type="component" value="Chromosome"/>
</dbReference>
<dbReference type="InterPro" id="IPR050126">
    <property type="entry name" value="Ap4A_hydrolase"/>
</dbReference>
<dbReference type="PANTHER" id="PTHR42850:SF2">
    <property type="entry name" value="BLL5683 PROTEIN"/>
    <property type="match status" value="1"/>
</dbReference>